<dbReference type="AlphaFoldDB" id="A0A1H5WR25"/>
<sequence length="403" mass="44590">MKFSGHANDWAGLAKTILYQRGLRLVSYSGALIVIRFLHSSDLHLGKPFGRFDEDVRAALKVTRQSIVSRLGSLAQERQASHVLLAGDTFDAETPPPRVIRQMLNDVSKYPDVTWVILPGNHDSLAATELWRVLWRDAPKNLLLATEAEAITLNAQTVLLPAPCTARDPGRDLTAWMENHDTGDMIRIGLAHGSIRDFRSSDDIGDTNGGVIPPDRSTSAKLDYLAIGDWHGRIEVSPNTWYSGTPEPDSFKEHRTDGCNLVEISAHGQPAKVEEVPLGQLVWRHLDIDLTETDDFSSIFHDQIPDVHQRQHYLFEVVMNGRQSLGHRQDAIDLFKKVAPDFLHFEVDMSGLSILPDTTDLDKIDTTGALRHAADVLAQEAEGGDKIAASALARLFSYAEGEA</sequence>
<name>A0A1H5WR25_9RHOB</name>
<organism evidence="3 4">
    <name type="scientific">Thalassococcus halodurans</name>
    <dbReference type="NCBI Taxonomy" id="373675"/>
    <lineage>
        <taxon>Bacteria</taxon>
        <taxon>Pseudomonadati</taxon>
        <taxon>Pseudomonadota</taxon>
        <taxon>Alphaproteobacteria</taxon>
        <taxon>Rhodobacterales</taxon>
        <taxon>Roseobacteraceae</taxon>
        <taxon>Thalassococcus</taxon>
    </lineage>
</organism>
<dbReference type="Proteomes" id="UP000236752">
    <property type="component" value="Unassembled WGS sequence"/>
</dbReference>
<dbReference type="EMBL" id="FNUZ01000002">
    <property type="protein sequence ID" value="SEG01801.1"/>
    <property type="molecule type" value="Genomic_DNA"/>
</dbReference>
<proteinExistence type="predicted"/>
<dbReference type="InterPro" id="IPR050535">
    <property type="entry name" value="DNA_Repair-Maintenance_Comp"/>
</dbReference>
<dbReference type="Gene3D" id="3.60.21.10">
    <property type="match status" value="1"/>
</dbReference>
<keyword evidence="4" id="KW-1185">Reference proteome</keyword>
<reference evidence="3 4" key="1">
    <citation type="submission" date="2016-10" db="EMBL/GenBank/DDBJ databases">
        <authorList>
            <person name="de Groot N.N."/>
        </authorList>
    </citation>
    <scope>NUCLEOTIDE SEQUENCE [LARGE SCALE GENOMIC DNA]</scope>
    <source>
        <strain evidence="3 4">DSM 26915</strain>
    </source>
</reference>
<dbReference type="PIRSF" id="PIRSF033093">
    <property type="entry name" value="UCP_ML1119"/>
    <property type="match status" value="1"/>
</dbReference>
<dbReference type="InterPro" id="IPR004843">
    <property type="entry name" value="Calcineurin-like_PHP"/>
</dbReference>
<evidence type="ECO:0000256" key="1">
    <source>
        <dbReference type="ARBA" id="ARBA00022801"/>
    </source>
</evidence>
<dbReference type="InterPro" id="IPR014577">
    <property type="entry name" value="UCP033093_metalloPase"/>
</dbReference>
<accession>A0A1H5WR25</accession>
<keyword evidence="3" id="KW-0540">Nuclease</keyword>
<dbReference type="CDD" id="cd00840">
    <property type="entry name" value="MPP_Mre11_N"/>
    <property type="match status" value="1"/>
</dbReference>
<evidence type="ECO:0000313" key="3">
    <source>
        <dbReference type="EMBL" id="SEG01801.1"/>
    </source>
</evidence>
<dbReference type="InterPro" id="IPR029052">
    <property type="entry name" value="Metallo-depent_PP-like"/>
</dbReference>
<dbReference type="SUPFAM" id="SSF56300">
    <property type="entry name" value="Metallo-dependent phosphatases"/>
    <property type="match status" value="1"/>
</dbReference>
<keyword evidence="3" id="KW-0269">Exonuclease</keyword>
<gene>
    <name evidence="3" type="ORF">SAMN04488045_1551</name>
</gene>
<dbReference type="GO" id="GO:0004527">
    <property type="term" value="F:exonuclease activity"/>
    <property type="evidence" value="ECO:0007669"/>
    <property type="project" value="UniProtKB-KW"/>
</dbReference>
<feature type="domain" description="Calcineurin-like phosphoesterase" evidence="2">
    <location>
        <begin position="35"/>
        <end position="202"/>
    </location>
</feature>
<evidence type="ECO:0000313" key="4">
    <source>
        <dbReference type="Proteomes" id="UP000236752"/>
    </source>
</evidence>
<dbReference type="Pfam" id="PF00149">
    <property type="entry name" value="Metallophos"/>
    <property type="match status" value="1"/>
</dbReference>
<protein>
    <submittedName>
        <fullName evidence="3">DNA repair exonuclease SbcCD nuclease subunit</fullName>
    </submittedName>
</protein>
<keyword evidence="1" id="KW-0378">Hydrolase</keyword>
<evidence type="ECO:0000259" key="2">
    <source>
        <dbReference type="Pfam" id="PF00149"/>
    </source>
</evidence>
<dbReference type="PANTHER" id="PTHR30337">
    <property type="entry name" value="COMPONENT OF ATP-DEPENDENT DSDNA EXONUCLEASE"/>
    <property type="match status" value="1"/>
</dbReference>
<dbReference type="InterPro" id="IPR041796">
    <property type="entry name" value="Mre11_N"/>
</dbReference>